<dbReference type="Proteomes" id="UP000461595">
    <property type="component" value="Unassembled WGS sequence"/>
</dbReference>
<keyword evidence="4" id="KW-0029">Amino-acid transport</keyword>
<dbReference type="InterPro" id="IPR028081">
    <property type="entry name" value="Leu-bd"/>
</dbReference>
<keyword evidence="3 5" id="KW-0732">Signal</keyword>
<reference evidence="7 8" key="1">
    <citation type="submission" date="2019-12" db="EMBL/GenBank/DDBJ databases">
        <title>Microbes associate with the intestines of laboratory mice.</title>
        <authorList>
            <person name="Navarre W."/>
            <person name="Wong E."/>
        </authorList>
    </citation>
    <scope>NUCLEOTIDE SEQUENCE [LARGE SCALE GENOMIC DNA]</scope>
    <source>
        <strain evidence="7 8">NM51_B2-22</strain>
    </source>
</reference>
<name>A0A7X3G7V8_9STRE</name>
<feature type="domain" description="Leucine-binding protein" evidence="6">
    <location>
        <begin position="40"/>
        <end position="376"/>
    </location>
</feature>
<evidence type="ECO:0000313" key="8">
    <source>
        <dbReference type="Proteomes" id="UP000461595"/>
    </source>
</evidence>
<proteinExistence type="inferred from homology"/>
<evidence type="ECO:0000256" key="3">
    <source>
        <dbReference type="ARBA" id="ARBA00022729"/>
    </source>
</evidence>
<evidence type="ECO:0000256" key="1">
    <source>
        <dbReference type="ARBA" id="ARBA00010062"/>
    </source>
</evidence>
<evidence type="ECO:0000256" key="4">
    <source>
        <dbReference type="ARBA" id="ARBA00022970"/>
    </source>
</evidence>
<comment type="caution">
    <text evidence="7">The sequence shown here is derived from an EMBL/GenBank/DDBJ whole genome shotgun (WGS) entry which is preliminary data.</text>
</comment>
<dbReference type="InterPro" id="IPR000709">
    <property type="entry name" value="Leu_Ile_Val-bd"/>
</dbReference>
<keyword evidence="2" id="KW-0813">Transport</keyword>
<evidence type="ECO:0000256" key="5">
    <source>
        <dbReference type="SAM" id="SignalP"/>
    </source>
</evidence>
<accession>A0A7X3G7V8</accession>
<dbReference type="Gene3D" id="3.40.50.2300">
    <property type="match status" value="2"/>
</dbReference>
<sequence length="387" mass="41077">MKGKTLVATVLLASMTLLAACSQVPVADGSKAKGTEIGETIKVGFNFENTGSVAAYGSVEQKGALLAVEEINQAGGVDGKQIEVISKDNKSETQEAASVSTNLAIQQEVNAIVGPATSGATAAAIPKATIAGVPVISPSATQDGLTAGQDFLFVGTFQDSYQGRIIAKYVADNLKAKKVALFTDNSSDYAKGIAKSFKEAYKGDIVIEETFIAGDTDFQAALTKMKGKDFDAMVLPGYYTEAGKIVNQMRGMGLNQPIVGGDGLNSEEFVQQATVEKANDIYFVSGFSSTVKTSEEAEAFKKAYRDRFKEEPSTFSALAYDSMKMMAKAMEGADNSIQIRDNLTKIKNYNGVTGKTSFDADHNTSKSAFMMTMQKGKVEEAVSVQPD</sequence>
<dbReference type="GO" id="GO:0006865">
    <property type="term" value="P:amino acid transport"/>
    <property type="evidence" value="ECO:0007669"/>
    <property type="project" value="UniProtKB-KW"/>
</dbReference>
<dbReference type="PANTHER" id="PTHR30483">
    <property type="entry name" value="LEUCINE-SPECIFIC-BINDING PROTEIN"/>
    <property type="match status" value="1"/>
</dbReference>
<dbReference type="EMBL" id="WSRS01000018">
    <property type="protein sequence ID" value="MVX58657.1"/>
    <property type="molecule type" value="Genomic_DNA"/>
</dbReference>
<dbReference type="InterPro" id="IPR028082">
    <property type="entry name" value="Peripla_BP_I"/>
</dbReference>
<dbReference type="AlphaFoldDB" id="A0A7X3G7V8"/>
<feature type="chain" id="PRO_5039084223" evidence="5">
    <location>
        <begin position="20"/>
        <end position="387"/>
    </location>
</feature>
<dbReference type="InterPro" id="IPR051010">
    <property type="entry name" value="BCAA_transport"/>
</dbReference>
<evidence type="ECO:0000256" key="2">
    <source>
        <dbReference type="ARBA" id="ARBA00022448"/>
    </source>
</evidence>
<dbReference type="RefSeq" id="WP_160332472.1">
    <property type="nucleotide sequence ID" value="NZ_WSRS01000018.1"/>
</dbReference>
<comment type="similarity">
    <text evidence="1">Belongs to the leucine-binding protein family.</text>
</comment>
<dbReference type="PRINTS" id="PR00337">
    <property type="entry name" value="LEUILEVALBP"/>
</dbReference>
<dbReference type="Pfam" id="PF13458">
    <property type="entry name" value="Peripla_BP_6"/>
    <property type="match status" value="1"/>
</dbReference>
<evidence type="ECO:0000259" key="6">
    <source>
        <dbReference type="Pfam" id="PF13458"/>
    </source>
</evidence>
<dbReference type="PROSITE" id="PS51257">
    <property type="entry name" value="PROKAR_LIPOPROTEIN"/>
    <property type="match status" value="1"/>
</dbReference>
<dbReference type="OrthoDB" id="9783240at2"/>
<dbReference type="SUPFAM" id="SSF53822">
    <property type="entry name" value="Periplasmic binding protein-like I"/>
    <property type="match status" value="1"/>
</dbReference>
<feature type="signal peptide" evidence="5">
    <location>
        <begin position="1"/>
        <end position="19"/>
    </location>
</feature>
<gene>
    <name evidence="7" type="ORF">E5983_03200</name>
</gene>
<organism evidence="7 8">
    <name type="scientific">Streptococcus danieliae</name>
    <dbReference type="NCBI Taxonomy" id="747656"/>
    <lineage>
        <taxon>Bacteria</taxon>
        <taxon>Bacillati</taxon>
        <taxon>Bacillota</taxon>
        <taxon>Bacilli</taxon>
        <taxon>Lactobacillales</taxon>
        <taxon>Streptococcaceae</taxon>
        <taxon>Streptococcus</taxon>
    </lineage>
</organism>
<dbReference type="CDD" id="cd06347">
    <property type="entry name" value="PBP1_ABC_LivK_ligand_binding-like"/>
    <property type="match status" value="1"/>
</dbReference>
<dbReference type="PANTHER" id="PTHR30483:SF6">
    <property type="entry name" value="PERIPLASMIC BINDING PROTEIN OF ABC TRANSPORTER FOR NATURAL AMINO ACIDS"/>
    <property type="match status" value="1"/>
</dbReference>
<evidence type="ECO:0000313" key="7">
    <source>
        <dbReference type="EMBL" id="MVX58657.1"/>
    </source>
</evidence>
<protein>
    <submittedName>
        <fullName evidence="7">ABC transporter substrate-binding protein</fullName>
    </submittedName>
</protein>